<evidence type="ECO:0000313" key="1">
    <source>
        <dbReference type="EMBL" id="CAK0852485.1"/>
    </source>
</evidence>
<evidence type="ECO:0008006" key="3">
    <source>
        <dbReference type="Google" id="ProtNLM"/>
    </source>
</evidence>
<dbReference type="Proteomes" id="UP001189429">
    <property type="component" value="Unassembled WGS sequence"/>
</dbReference>
<accession>A0ABN9U2S4</accession>
<name>A0ABN9U2S4_9DINO</name>
<reference evidence="1" key="1">
    <citation type="submission" date="2023-10" db="EMBL/GenBank/DDBJ databases">
        <authorList>
            <person name="Chen Y."/>
            <person name="Shah S."/>
            <person name="Dougan E. K."/>
            <person name="Thang M."/>
            <person name="Chan C."/>
        </authorList>
    </citation>
    <scope>NUCLEOTIDE SEQUENCE [LARGE SCALE GENOMIC DNA]</scope>
</reference>
<keyword evidence="2" id="KW-1185">Reference proteome</keyword>
<protein>
    <recommendedName>
        <fullName evidence="3">t-SNARE coiled-coil homology domain-containing protein</fullName>
    </recommendedName>
</protein>
<comment type="caution">
    <text evidence="1">The sequence shown here is derived from an EMBL/GenBank/DDBJ whole genome shotgun (WGS) entry which is preliminary data.</text>
</comment>
<dbReference type="EMBL" id="CAUYUJ010015316">
    <property type="protein sequence ID" value="CAK0852485.1"/>
    <property type="molecule type" value="Genomic_DNA"/>
</dbReference>
<proteinExistence type="predicted"/>
<organism evidence="1 2">
    <name type="scientific">Prorocentrum cordatum</name>
    <dbReference type="NCBI Taxonomy" id="2364126"/>
    <lineage>
        <taxon>Eukaryota</taxon>
        <taxon>Sar</taxon>
        <taxon>Alveolata</taxon>
        <taxon>Dinophyceae</taxon>
        <taxon>Prorocentrales</taxon>
        <taxon>Prorocentraceae</taxon>
        <taxon>Prorocentrum</taxon>
    </lineage>
</organism>
<sequence length="126" mass="13750">MQGLTPDINASNAKLDHMEASMSAKLGAMKASIDAQEQHLQHLFGRVNGLEQAQQGTLNDAVQQAVSVAMDQKMNFSYQSSLVVERKRRRASRRGSSIWGSLLIGAVEVEAVLIRQGQGCRKEPAD</sequence>
<evidence type="ECO:0000313" key="2">
    <source>
        <dbReference type="Proteomes" id="UP001189429"/>
    </source>
</evidence>
<gene>
    <name evidence="1" type="ORF">PCOR1329_LOCUS44245</name>
</gene>